<feature type="compositionally biased region" description="Basic and acidic residues" evidence="6">
    <location>
        <begin position="11"/>
        <end position="20"/>
    </location>
</feature>
<dbReference type="EMBL" id="JALJOU010000088">
    <property type="protein sequence ID" value="KAK9822358.1"/>
    <property type="molecule type" value="Genomic_DNA"/>
</dbReference>
<accession>A0AAW1QM58</accession>
<proteinExistence type="predicted"/>
<dbReference type="AlphaFoldDB" id="A0AAW1QM58"/>
<evidence type="ECO:0000313" key="10">
    <source>
        <dbReference type="EMBL" id="KAK9822358.1"/>
    </source>
</evidence>
<dbReference type="GO" id="GO:0003676">
    <property type="term" value="F:nucleic acid binding"/>
    <property type="evidence" value="ECO:0007669"/>
    <property type="project" value="InterPro"/>
</dbReference>
<evidence type="ECO:0000256" key="5">
    <source>
        <dbReference type="PROSITE-ProRule" id="PRU00552"/>
    </source>
</evidence>
<dbReference type="CDD" id="cd18787">
    <property type="entry name" value="SF2_C_DEAD"/>
    <property type="match status" value="1"/>
</dbReference>
<evidence type="ECO:0000259" key="9">
    <source>
        <dbReference type="PROSITE" id="PS51195"/>
    </source>
</evidence>
<name>A0AAW1QM58_9CHLO</name>
<dbReference type="SMART" id="SM00487">
    <property type="entry name" value="DEXDc"/>
    <property type="match status" value="1"/>
</dbReference>
<dbReference type="PROSITE" id="PS51195">
    <property type="entry name" value="Q_MOTIF"/>
    <property type="match status" value="1"/>
</dbReference>
<dbReference type="Pfam" id="PF00271">
    <property type="entry name" value="Helicase_C"/>
    <property type="match status" value="1"/>
</dbReference>
<keyword evidence="11" id="KW-1185">Reference proteome</keyword>
<dbReference type="InterPro" id="IPR027417">
    <property type="entry name" value="P-loop_NTPase"/>
</dbReference>
<evidence type="ECO:0000256" key="3">
    <source>
        <dbReference type="ARBA" id="ARBA00022806"/>
    </source>
</evidence>
<evidence type="ECO:0000256" key="1">
    <source>
        <dbReference type="ARBA" id="ARBA00022741"/>
    </source>
</evidence>
<dbReference type="PROSITE" id="PS51194">
    <property type="entry name" value="HELICASE_CTER"/>
    <property type="match status" value="1"/>
</dbReference>
<dbReference type="InterPro" id="IPR014001">
    <property type="entry name" value="Helicase_ATP-bd"/>
</dbReference>
<feature type="domain" description="Helicase C-terminal" evidence="8">
    <location>
        <begin position="288"/>
        <end position="440"/>
    </location>
</feature>
<gene>
    <name evidence="10" type="ORF">WJX81_001173</name>
</gene>
<dbReference type="Pfam" id="PF00270">
    <property type="entry name" value="DEAD"/>
    <property type="match status" value="1"/>
</dbReference>
<protein>
    <submittedName>
        <fullName evidence="10">Uncharacterized protein</fullName>
    </submittedName>
</protein>
<feature type="domain" description="DEAD-box RNA helicase Q" evidence="9">
    <location>
        <begin position="40"/>
        <end position="68"/>
    </location>
</feature>
<keyword evidence="2" id="KW-0378">Hydrolase</keyword>
<dbReference type="InterPro" id="IPR014014">
    <property type="entry name" value="RNA_helicase_DEAD_Q_motif"/>
</dbReference>
<sequence>MGQRRVGISQRRRDAPEARPAEPALLRRGTASTAGFFTQESFAEAGASAEVVAALAELGVTRPSHIQAAAFRALVGSQAPHVVLGDHAGSGKTLAYLAPIAQALRAEEAAGGGGMAPKAPRALVLAPTAELCAQVLRVARALARGAPFRSIALTGGHPWRTQRKELEGGVDLVVATPGRLGEHLAAGTLTLGRCGTVVLDETDVLLGDSGAFREQVEPLRNAAPPGARFILVTATLPEAVYQALQPLFPGLVPVLGPGLHRTAPGVTQRLVDCSGGDDVNEDTGFLRKADTLVRLLREEPAARTIVFCNKIETCRKVENLLNRAGVVAEGGVLAHHAAISDVVRSRNLQEFLAPPASEERLVLVCTDRASRGIDSAHVEHVVLFDFPRDPSEYVRRAGRTSRGAGNRGTVTILALGRQVPLARQVLHRSEQGLPLHKLPS</sequence>
<organism evidence="10 11">
    <name type="scientific">Elliptochloris bilobata</name>
    <dbReference type="NCBI Taxonomy" id="381761"/>
    <lineage>
        <taxon>Eukaryota</taxon>
        <taxon>Viridiplantae</taxon>
        <taxon>Chlorophyta</taxon>
        <taxon>core chlorophytes</taxon>
        <taxon>Trebouxiophyceae</taxon>
        <taxon>Trebouxiophyceae incertae sedis</taxon>
        <taxon>Elliptochloris clade</taxon>
        <taxon>Elliptochloris</taxon>
    </lineage>
</organism>
<dbReference type="Proteomes" id="UP001445335">
    <property type="component" value="Unassembled WGS sequence"/>
</dbReference>
<dbReference type="InterPro" id="IPR011545">
    <property type="entry name" value="DEAD/DEAH_box_helicase_dom"/>
</dbReference>
<comment type="caution">
    <text evidence="10">The sequence shown here is derived from an EMBL/GenBank/DDBJ whole genome shotgun (WGS) entry which is preliminary data.</text>
</comment>
<evidence type="ECO:0000259" key="8">
    <source>
        <dbReference type="PROSITE" id="PS51194"/>
    </source>
</evidence>
<feature type="short sequence motif" description="Q motif" evidence="5">
    <location>
        <begin position="40"/>
        <end position="68"/>
    </location>
</feature>
<dbReference type="GO" id="GO:0016787">
    <property type="term" value="F:hydrolase activity"/>
    <property type="evidence" value="ECO:0007669"/>
    <property type="project" value="UniProtKB-KW"/>
</dbReference>
<evidence type="ECO:0000313" key="11">
    <source>
        <dbReference type="Proteomes" id="UP001445335"/>
    </source>
</evidence>
<keyword evidence="1" id="KW-0547">Nucleotide-binding</keyword>
<keyword evidence="3" id="KW-0347">Helicase</keyword>
<dbReference type="SUPFAM" id="SSF52540">
    <property type="entry name" value="P-loop containing nucleoside triphosphate hydrolases"/>
    <property type="match status" value="1"/>
</dbReference>
<dbReference type="GO" id="GO:0003724">
    <property type="term" value="F:RNA helicase activity"/>
    <property type="evidence" value="ECO:0007669"/>
    <property type="project" value="InterPro"/>
</dbReference>
<dbReference type="GO" id="GO:0005524">
    <property type="term" value="F:ATP binding"/>
    <property type="evidence" value="ECO:0007669"/>
    <property type="project" value="UniProtKB-KW"/>
</dbReference>
<evidence type="ECO:0000259" key="7">
    <source>
        <dbReference type="PROSITE" id="PS51192"/>
    </source>
</evidence>
<dbReference type="CDD" id="cd00268">
    <property type="entry name" value="DEADc"/>
    <property type="match status" value="1"/>
</dbReference>
<evidence type="ECO:0000256" key="4">
    <source>
        <dbReference type="ARBA" id="ARBA00022840"/>
    </source>
</evidence>
<reference evidence="10 11" key="1">
    <citation type="journal article" date="2024" name="Nat. Commun.">
        <title>Phylogenomics reveals the evolutionary origins of lichenization in chlorophyte algae.</title>
        <authorList>
            <person name="Puginier C."/>
            <person name="Libourel C."/>
            <person name="Otte J."/>
            <person name="Skaloud P."/>
            <person name="Haon M."/>
            <person name="Grisel S."/>
            <person name="Petersen M."/>
            <person name="Berrin J.G."/>
            <person name="Delaux P.M."/>
            <person name="Dal Grande F."/>
            <person name="Keller J."/>
        </authorList>
    </citation>
    <scope>NUCLEOTIDE SEQUENCE [LARGE SCALE GENOMIC DNA]</scope>
    <source>
        <strain evidence="10 11">SAG 245.80</strain>
    </source>
</reference>
<dbReference type="InterPro" id="IPR044742">
    <property type="entry name" value="DEAD/DEAH_RhlB"/>
</dbReference>
<dbReference type="Gene3D" id="3.40.50.300">
    <property type="entry name" value="P-loop containing nucleotide triphosphate hydrolases"/>
    <property type="match status" value="2"/>
</dbReference>
<feature type="region of interest" description="Disordered" evidence="6">
    <location>
        <begin position="1"/>
        <end position="21"/>
    </location>
</feature>
<feature type="domain" description="Helicase ATP-binding" evidence="7">
    <location>
        <begin position="73"/>
        <end position="254"/>
    </location>
</feature>
<keyword evidence="4" id="KW-0067">ATP-binding</keyword>
<dbReference type="InterPro" id="IPR001650">
    <property type="entry name" value="Helicase_C-like"/>
</dbReference>
<evidence type="ECO:0000256" key="2">
    <source>
        <dbReference type="ARBA" id="ARBA00022801"/>
    </source>
</evidence>
<dbReference type="SMART" id="SM00490">
    <property type="entry name" value="HELICc"/>
    <property type="match status" value="1"/>
</dbReference>
<dbReference type="PANTHER" id="PTHR47960">
    <property type="entry name" value="DEAD-BOX ATP-DEPENDENT RNA HELICASE 50"/>
    <property type="match status" value="1"/>
</dbReference>
<evidence type="ECO:0000256" key="6">
    <source>
        <dbReference type="SAM" id="MobiDB-lite"/>
    </source>
</evidence>
<dbReference type="PROSITE" id="PS51192">
    <property type="entry name" value="HELICASE_ATP_BIND_1"/>
    <property type="match status" value="1"/>
</dbReference>